<dbReference type="OrthoDB" id="272271at2759"/>
<feature type="domain" description="Adenosine deaminase" evidence="2">
    <location>
        <begin position="10"/>
        <end position="328"/>
    </location>
</feature>
<dbReference type="CDD" id="cd00443">
    <property type="entry name" value="ADA_AMPD"/>
    <property type="match status" value="1"/>
</dbReference>
<keyword evidence="4" id="KW-1185">Reference proteome</keyword>
<dbReference type="Pfam" id="PF00962">
    <property type="entry name" value="A_deaminase"/>
    <property type="match status" value="1"/>
</dbReference>
<dbReference type="SUPFAM" id="SSF158745">
    <property type="entry name" value="LanC-like"/>
    <property type="match status" value="1"/>
</dbReference>
<dbReference type="SMART" id="SM01260">
    <property type="entry name" value="LANC_like"/>
    <property type="match status" value="1"/>
</dbReference>
<keyword evidence="1" id="KW-0862">Zinc</keyword>
<dbReference type="InterPro" id="IPR001365">
    <property type="entry name" value="A_deaminase_dom"/>
</dbReference>
<evidence type="ECO:0000313" key="4">
    <source>
        <dbReference type="Proteomes" id="UP001151699"/>
    </source>
</evidence>
<dbReference type="PRINTS" id="PR01951">
    <property type="entry name" value="LANCEUKARYTE"/>
</dbReference>
<dbReference type="AlphaFoldDB" id="A0A9Q0N4L0"/>
<name>A0A9Q0N4L0_9DIPT</name>
<feature type="binding site" evidence="1">
    <location>
        <position position="647"/>
    </location>
    <ligand>
        <name>Zn(2+)</name>
        <dbReference type="ChEBI" id="CHEBI:29105"/>
    </ligand>
</feature>
<dbReference type="InterPro" id="IPR032466">
    <property type="entry name" value="Metal_Hydrolase"/>
</dbReference>
<dbReference type="SUPFAM" id="SSF51556">
    <property type="entry name" value="Metallo-dependent hydrolases"/>
    <property type="match status" value="1"/>
</dbReference>
<proteinExistence type="predicted"/>
<dbReference type="Pfam" id="PF05147">
    <property type="entry name" value="LANC_like"/>
    <property type="match status" value="1"/>
</dbReference>
<dbReference type="PANTHER" id="PTHR12736:SF21">
    <property type="entry name" value="LANC-LIKE PROTEIN 2"/>
    <property type="match status" value="1"/>
</dbReference>
<dbReference type="CDD" id="cd04794">
    <property type="entry name" value="euk_LANCL"/>
    <property type="match status" value="1"/>
</dbReference>
<dbReference type="PANTHER" id="PTHR12736">
    <property type="entry name" value="LANC-LIKE PROTEIN"/>
    <property type="match status" value="1"/>
</dbReference>
<dbReference type="EMBL" id="WJQU01000002">
    <property type="protein sequence ID" value="KAJ6643463.1"/>
    <property type="molecule type" value="Genomic_DNA"/>
</dbReference>
<feature type="binding site" evidence="1">
    <location>
        <position position="646"/>
    </location>
    <ligand>
        <name>Zn(2+)</name>
        <dbReference type="ChEBI" id="CHEBI:29105"/>
    </ligand>
</feature>
<dbReference type="GO" id="GO:0019239">
    <property type="term" value="F:deaminase activity"/>
    <property type="evidence" value="ECO:0007669"/>
    <property type="project" value="InterPro"/>
</dbReference>
<evidence type="ECO:0000313" key="3">
    <source>
        <dbReference type="EMBL" id="KAJ6643463.1"/>
    </source>
</evidence>
<dbReference type="InterPro" id="IPR007822">
    <property type="entry name" value="LANC-like"/>
</dbReference>
<dbReference type="InterPro" id="IPR020464">
    <property type="entry name" value="LanC-like_prot_euk"/>
</dbReference>
<dbReference type="Proteomes" id="UP001151699">
    <property type="component" value="Chromosome B"/>
</dbReference>
<dbReference type="GO" id="GO:0005886">
    <property type="term" value="C:plasma membrane"/>
    <property type="evidence" value="ECO:0007669"/>
    <property type="project" value="TreeGrafter"/>
</dbReference>
<dbReference type="GO" id="GO:0031179">
    <property type="term" value="P:peptide modification"/>
    <property type="evidence" value="ECO:0007669"/>
    <property type="project" value="InterPro"/>
</dbReference>
<accession>A0A9Q0N4L0</accession>
<dbReference type="GO" id="GO:0046872">
    <property type="term" value="F:metal ion binding"/>
    <property type="evidence" value="ECO:0007669"/>
    <property type="project" value="UniProtKB-KW"/>
</dbReference>
<evidence type="ECO:0000259" key="2">
    <source>
        <dbReference type="Pfam" id="PF00962"/>
    </source>
</evidence>
<protein>
    <submittedName>
        <fullName evidence="3">Adenosine deaminase-like protein</fullName>
    </submittedName>
</protein>
<feature type="binding site" evidence="1">
    <location>
        <position position="600"/>
    </location>
    <ligand>
        <name>Zn(2+)</name>
        <dbReference type="ChEBI" id="CHEBI:29105"/>
    </ligand>
</feature>
<comment type="caution">
    <text evidence="3">The sequence shown here is derived from an EMBL/GenBank/DDBJ whole genome shotgun (WGS) entry which is preliminary data.</text>
</comment>
<organism evidence="3 4">
    <name type="scientific">Pseudolycoriella hygida</name>
    <dbReference type="NCBI Taxonomy" id="35572"/>
    <lineage>
        <taxon>Eukaryota</taxon>
        <taxon>Metazoa</taxon>
        <taxon>Ecdysozoa</taxon>
        <taxon>Arthropoda</taxon>
        <taxon>Hexapoda</taxon>
        <taxon>Insecta</taxon>
        <taxon>Pterygota</taxon>
        <taxon>Neoptera</taxon>
        <taxon>Endopterygota</taxon>
        <taxon>Diptera</taxon>
        <taxon>Nematocera</taxon>
        <taxon>Sciaroidea</taxon>
        <taxon>Sciaridae</taxon>
        <taxon>Pseudolycoriella</taxon>
    </lineage>
</organism>
<evidence type="ECO:0000256" key="1">
    <source>
        <dbReference type="PIRSR" id="PIRSR607822-1"/>
    </source>
</evidence>
<reference evidence="3" key="1">
    <citation type="submission" date="2022-07" db="EMBL/GenBank/DDBJ databases">
        <authorList>
            <person name="Trinca V."/>
            <person name="Uliana J.V.C."/>
            <person name="Torres T.T."/>
            <person name="Ward R.J."/>
            <person name="Monesi N."/>
        </authorList>
    </citation>
    <scope>NUCLEOTIDE SEQUENCE</scope>
    <source>
        <strain evidence="3">HSMRA1968</strain>
        <tissue evidence="3">Whole embryos</tissue>
    </source>
</reference>
<sequence>MESEFIKQIPKIELHAHLNGSLNAEAFSALNALNGCQVDEHFYQILSTDPVDLKACFSKFKYAHELTQTVEAVALATEMVIATFYKENVIYLELRTTPRPLQGAVTCEDYLRAVISSIIKCRTKYPNILVKLLPSIDRSKSCSTARDNIAVIIEMKKEYPDVVCGVDFSGSPTEGVFEDFKPILERARSNGLKLALHCGEVENQSEIEEMLQFGMDRLGHGTFIRGKQFEMLKVAKIPVECCLSSNVLSKTVKAYDDHHFKDLFNINHPVVISTDDLGVFNTTLSKELLIAQNTFDLAEKDLIQLIENAIQSSFASDVEKEIMSQNVSELPTKMSILEAANVLLQRFEKDLKKMESSVDYKSDHSVYTGSTGVVALYWLIANVNVDEDFFLENKLEGKQFMEKKAQKQKEAFSRIEACLPRLKPKGISFLAGDAGPLALAVIMYHKVNQHDTAKRYWNMLLELGEMVFRTDDGHTIWNEILYGRAGYLYSLLLVRKYVPDVTDDSFIKKVVDRLIYDGKKRENLTGGILYYEWHDSFYLGAAHGIAGIMYILLKAHTFMDSSQVVDVRTTIDWLQETQFFKSGNLRSSLGSNDDKLVHWCHGAPGAIYMFIEAHTVFGAQEYLDAAIKSADVIWERGILKRSYSLCHGVSGNAYALMSIYEKTKNIKYLHRALLFARWCFDYGTKNTTRPDRPLSLFEGLAGVLYMLYDFVGSSPKFPAFEL</sequence>
<dbReference type="Gene3D" id="1.50.10.20">
    <property type="match status" value="1"/>
</dbReference>
<keyword evidence="1" id="KW-0479">Metal-binding</keyword>
<dbReference type="PRINTS" id="PR01950">
    <property type="entry name" value="LANCSUPER"/>
</dbReference>
<gene>
    <name evidence="3" type="ORF">Bhyg_08424</name>
</gene>
<dbReference type="Gene3D" id="3.20.20.140">
    <property type="entry name" value="Metal-dependent hydrolases"/>
    <property type="match status" value="1"/>
</dbReference>